<dbReference type="Proteomes" id="UP000828048">
    <property type="component" value="Chromosome 9"/>
</dbReference>
<evidence type="ECO:0000313" key="1">
    <source>
        <dbReference type="EMBL" id="KAH7867423.1"/>
    </source>
</evidence>
<evidence type="ECO:0000313" key="2">
    <source>
        <dbReference type="Proteomes" id="UP000828048"/>
    </source>
</evidence>
<dbReference type="EMBL" id="CM037159">
    <property type="protein sequence ID" value="KAH7867423.1"/>
    <property type="molecule type" value="Genomic_DNA"/>
</dbReference>
<sequence>MAETSCHSQPKQLHIAALAFPFGTHAAPLLTLLCRLATAVPPTTVFSFFSTEKSNTQTFSNKADLPFGTSIKPYNVWDGMPEMSTAVDQQQINPGNAQVAGPEFFLRAVPGNFKKAMGEVEQESGVKISCILSDAFLWFSGDLAAEMGVPWVAFWTAGSCSLSVHMCTDEVRKTLEMPGSTVQQDLSFIPGLSAVRIDDLPEGVLSGNLESPIAQMLWKMGLNLSRATAVVLNSFEELDPTITNDLKLKLRKVLHVGPSTLASSSSPPPGLPTISDENGCLLWLEKQKPSSVAYISFGTMMTPPPNELLALAQTLEALKLPFLWSLRDHSRHFLPQGFFESTVSFGKVVSWAPQSQVLAHPSVGVFVTHCGWNSILESVAGGVPMICRPFFGDQTLNSRMVQDVWRIGVKVEDGGGFTKSGTTSALELVLSSGEGRKMRENIRGLKESAVNAVGPNGSSTANFETLVEMAGIAFRILVYHTEKTRGHLRPHVLEYISIILGASTMNHGRLHGHLFPALQNNIISPMGHQYRLLRHRFPALQNNRGPMNHHRLAELQEARTKLMAFLKVLDGI</sequence>
<name>A0ACB7ZNF1_9ERIC</name>
<organism evidence="1 2">
    <name type="scientific">Vaccinium darrowii</name>
    <dbReference type="NCBI Taxonomy" id="229202"/>
    <lineage>
        <taxon>Eukaryota</taxon>
        <taxon>Viridiplantae</taxon>
        <taxon>Streptophyta</taxon>
        <taxon>Embryophyta</taxon>
        <taxon>Tracheophyta</taxon>
        <taxon>Spermatophyta</taxon>
        <taxon>Magnoliopsida</taxon>
        <taxon>eudicotyledons</taxon>
        <taxon>Gunneridae</taxon>
        <taxon>Pentapetalae</taxon>
        <taxon>asterids</taxon>
        <taxon>Ericales</taxon>
        <taxon>Ericaceae</taxon>
        <taxon>Vaccinioideae</taxon>
        <taxon>Vaccinieae</taxon>
        <taxon>Vaccinium</taxon>
    </lineage>
</organism>
<gene>
    <name evidence="1" type="ORF">Vadar_033125</name>
</gene>
<reference evidence="1 2" key="1">
    <citation type="journal article" date="2021" name="Hortic Res">
        <title>High-quality reference genome and annotation aids understanding of berry development for evergreen blueberry (Vaccinium darrowii).</title>
        <authorList>
            <person name="Yu J."/>
            <person name="Hulse-Kemp A.M."/>
            <person name="Babiker E."/>
            <person name="Staton M."/>
        </authorList>
    </citation>
    <scope>NUCLEOTIDE SEQUENCE [LARGE SCALE GENOMIC DNA]</scope>
    <source>
        <strain evidence="2">cv. NJ 8807/NJ 8810</strain>
        <tissue evidence="1">Young leaf</tissue>
    </source>
</reference>
<proteinExistence type="predicted"/>
<comment type="caution">
    <text evidence="1">The sequence shown here is derived from an EMBL/GenBank/DDBJ whole genome shotgun (WGS) entry which is preliminary data.</text>
</comment>
<keyword evidence="2" id="KW-1185">Reference proteome</keyword>
<accession>A0ACB7ZNF1</accession>
<protein>
    <submittedName>
        <fullName evidence="1">Uncharacterized protein</fullName>
    </submittedName>
</protein>